<proteinExistence type="predicted"/>
<dbReference type="Pfam" id="PF15648">
    <property type="entry name" value="Tox-REase-5"/>
    <property type="match status" value="1"/>
</dbReference>
<gene>
    <name evidence="2" type="ORF">UA45_15620</name>
</gene>
<evidence type="ECO:0000313" key="2">
    <source>
        <dbReference type="EMBL" id="KJF76981.1"/>
    </source>
</evidence>
<dbReference type="EMBL" id="JZSH01000215">
    <property type="protein sequence ID" value="KJF76981.1"/>
    <property type="molecule type" value="Genomic_DNA"/>
</dbReference>
<dbReference type="Proteomes" id="UP000032582">
    <property type="component" value="Unassembled WGS sequence"/>
</dbReference>
<protein>
    <recommendedName>
        <fullName evidence="1">Tox-REase-5 domain-containing protein</fullName>
    </recommendedName>
</protein>
<evidence type="ECO:0000259" key="1">
    <source>
        <dbReference type="Pfam" id="PF15648"/>
    </source>
</evidence>
<evidence type="ECO:0000313" key="3">
    <source>
        <dbReference type="Proteomes" id="UP000032582"/>
    </source>
</evidence>
<accession>A0A0D8L739</accession>
<organism evidence="2 3">
    <name type="scientific">Morganella morganii</name>
    <name type="common">Proteus morganii</name>
    <dbReference type="NCBI Taxonomy" id="582"/>
    <lineage>
        <taxon>Bacteria</taxon>
        <taxon>Pseudomonadati</taxon>
        <taxon>Pseudomonadota</taxon>
        <taxon>Gammaproteobacteria</taxon>
        <taxon>Enterobacterales</taxon>
        <taxon>Morganellaceae</taxon>
        <taxon>Morganella</taxon>
    </lineage>
</organism>
<sequence>MPVIAEAIAFSLSAEGVAAVTAAAATIAILPSDEELQERLREHKKRIQGISIEDLPIEEQNKINEANSVILDTAVVAIAAAEISTTKECEDCPAENYIVPVPRKITRTTTPDSYLYQSIICNSQITETYSPDGSRETYIGEWECTVIPPMRVKPVDFDGWKPEECNFLEAKYNYDNFFDANGKVKPWWQHGGGLLSQGAAQNWLCLNTFNSQSFVDWHFGTINIYKFTKDIFQDFDFIRTHYTPM</sequence>
<name>A0A0D8L739_MORMO</name>
<reference evidence="2 3" key="1">
    <citation type="submission" date="2015-02" db="EMBL/GenBank/DDBJ databases">
        <title>Whole genome shotgun sequencing of cultured foodborne pathogen.</title>
        <authorList>
            <person name="Timme R."/>
            <person name="Allard M.W."/>
            <person name="Strain E."/>
            <person name="Evans P.S."/>
            <person name="Brown E."/>
        </authorList>
    </citation>
    <scope>NUCLEOTIDE SEQUENCE [LARGE SCALE GENOMIC DNA]</scope>
    <source>
        <strain evidence="2 3">GCSL-TSO-24</strain>
    </source>
</reference>
<comment type="caution">
    <text evidence="2">The sequence shown here is derived from an EMBL/GenBank/DDBJ whole genome shotgun (WGS) entry which is preliminary data.</text>
</comment>
<feature type="domain" description="Tox-REase-5" evidence="1">
    <location>
        <begin position="143"/>
        <end position="219"/>
    </location>
</feature>
<dbReference type="InterPro" id="IPR028904">
    <property type="entry name" value="Tox-REase-5_dom"/>
</dbReference>
<dbReference type="PATRIC" id="fig|582.24.peg.4979"/>
<dbReference type="AlphaFoldDB" id="A0A0D8L739"/>